<dbReference type="Gene3D" id="3.40.50.300">
    <property type="entry name" value="P-loop containing nucleotide triphosphate hydrolases"/>
    <property type="match status" value="1"/>
</dbReference>
<dbReference type="Proteomes" id="UP000428330">
    <property type="component" value="Chromosome"/>
</dbReference>
<evidence type="ECO:0000313" key="2">
    <source>
        <dbReference type="Proteomes" id="UP000428330"/>
    </source>
</evidence>
<dbReference type="InterPro" id="IPR027417">
    <property type="entry name" value="P-loop_NTPase"/>
</dbReference>
<dbReference type="OrthoDB" id="1441538at2"/>
<evidence type="ECO:0000313" key="1">
    <source>
        <dbReference type="EMBL" id="QGX99843.1"/>
    </source>
</evidence>
<protein>
    <submittedName>
        <fullName evidence="1">Sulfotransferase</fullName>
    </submittedName>
</protein>
<dbReference type="KEGG" id="rom:EI983_16830"/>
<dbReference type="AlphaFoldDB" id="A0A6I6IVA4"/>
<keyword evidence="1" id="KW-0808">Transferase</keyword>
<dbReference type="GO" id="GO:0016740">
    <property type="term" value="F:transferase activity"/>
    <property type="evidence" value="ECO:0007669"/>
    <property type="project" value="UniProtKB-KW"/>
</dbReference>
<organism evidence="1 2">
    <name type="scientific">Roseovarius faecimaris</name>
    <dbReference type="NCBI Taxonomy" id="2494550"/>
    <lineage>
        <taxon>Bacteria</taxon>
        <taxon>Pseudomonadati</taxon>
        <taxon>Pseudomonadota</taxon>
        <taxon>Alphaproteobacteria</taxon>
        <taxon>Rhodobacterales</taxon>
        <taxon>Roseobacteraceae</taxon>
        <taxon>Roseovarius</taxon>
    </lineage>
</organism>
<gene>
    <name evidence="1" type="ORF">EI983_16830</name>
</gene>
<dbReference type="SUPFAM" id="SSF52540">
    <property type="entry name" value="P-loop containing nucleoside triphosphate hydrolases"/>
    <property type="match status" value="1"/>
</dbReference>
<accession>A0A6I6IVA4</accession>
<sequence>MREPLFILCPGGSFSSIVCAVIGQHPQAFGLPEVHLFVRGTVGGLLDLDTPFFGHPGASSGLKRAVAELVFGEQTYESVEQAAEWLDARRAKTGGQLFQELCEMSGDKVVIDKSPSNPKQERLEAIYRAFPNARYLHLTRHPRPTCRSRFKAHSSGRPKDVPETEYEARWVERHHSICAFATRLDPVQYMHLQGEWFLERPDQVLPQICEWLELSTDPASIEAMMKPECSPFAKMGPDNARLGNNRGFVEKPHFRVGPVRPENLDDPLEWVSAGTAHFADQTRMLAHQLGYDT</sequence>
<proteinExistence type="predicted"/>
<name>A0A6I6IVA4_9RHOB</name>
<reference evidence="2" key="1">
    <citation type="submission" date="2018-12" db="EMBL/GenBank/DDBJ databases">
        <title>Complete genome sequence of Roseovarius sp. MME-070.</title>
        <authorList>
            <person name="Nam Y.-D."/>
            <person name="Kang J."/>
            <person name="Chung W.-H."/>
            <person name="Park Y.S."/>
        </authorList>
    </citation>
    <scope>NUCLEOTIDE SEQUENCE [LARGE SCALE GENOMIC DNA]</scope>
    <source>
        <strain evidence="2">MME-070</strain>
    </source>
</reference>
<dbReference type="Pfam" id="PF13469">
    <property type="entry name" value="Sulfotransfer_3"/>
    <property type="match status" value="1"/>
</dbReference>
<dbReference type="EMBL" id="CP034348">
    <property type="protein sequence ID" value="QGX99843.1"/>
    <property type="molecule type" value="Genomic_DNA"/>
</dbReference>
<keyword evidence="2" id="KW-1185">Reference proteome</keyword>